<proteinExistence type="predicted"/>
<reference evidence="1" key="2">
    <citation type="submission" date="2023-05" db="EMBL/GenBank/DDBJ databases">
        <authorList>
            <consortium name="Lawrence Berkeley National Laboratory"/>
            <person name="Steindorff A."/>
            <person name="Hensen N."/>
            <person name="Bonometti L."/>
            <person name="Westerberg I."/>
            <person name="Brannstrom I.O."/>
            <person name="Guillou S."/>
            <person name="Cros-Aarteil S."/>
            <person name="Calhoun S."/>
            <person name="Haridas S."/>
            <person name="Kuo A."/>
            <person name="Mondo S."/>
            <person name="Pangilinan J."/>
            <person name="Riley R."/>
            <person name="Labutti K."/>
            <person name="Andreopoulos B."/>
            <person name="Lipzen A."/>
            <person name="Chen C."/>
            <person name="Yanf M."/>
            <person name="Daum C."/>
            <person name="Ng V."/>
            <person name="Clum A."/>
            <person name="Ohm R."/>
            <person name="Martin F."/>
            <person name="Silar P."/>
            <person name="Natvig D."/>
            <person name="Lalanne C."/>
            <person name="Gautier V."/>
            <person name="Ament-Velasquez S.L."/>
            <person name="Kruys A."/>
            <person name="Hutchinson M.I."/>
            <person name="Powell A.J."/>
            <person name="Barry K."/>
            <person name="Miller A.N."/>
            <person name="Grigoriev I.V."/>
            <person name="Debuchy R."/>
            <person name="Gladieux P."/>
            <person name="Thoren M.H."/>
            <person name="Johannesson H."/>
        </authorList>
    </citation>
    <scope>NUCLEOTIDE SEQUENCE</scope>
    <source>
        <strain evidence="1">CBS 990.96</strain>
    </source>
</reference>
<protein>
    <recommendedName>
        <fullName evidence="3">Transglycosylase SLT domain-containing protein</fullName>
    </recommendedName>
</protein>
<evidence type="ECO:0000313" key="2">
    <source>
        <dbReference type="Proteomes" id="UP001301958"/>
    </source>
</evidence>
<comment type="caution">
    <text evidence="1">The sequence shown here is derived from an EMBL/GenBank/DDBJ whole genome shotgun (WGS) entry which is preliminary data.</text>
</comment>
<accession>A0AAN7GTH0</accession>
<keyword evidence="2" id="KW-1185">Reference proteome</keyword>
<evidence type="ECO:0008006" key="3">
    <source>
        <dbReference type="Google" id="ProtNLM"/>
    </source>
</evidence>
<dbReference type="AlphaFoldDB" id="A0AAN7GTH0"/>
<name>A0AAN7GTH0_9PEZI</name>
<dbReference type="InterPro" id="IPR023346">
    <property type="entry name" value="Lysozyme-like_dom_sf"/>
</dbReference>
<sequence length="181" mass="19351">MGFTFYSGPSSNFPSQSQWRSFEDIFNINKPLMFQTGDVGEDVGRIWNAVNDAAKNIGVEERVIFAIIMQESTGNVGVRTTYNADGNATAGLMQVSGGPGFPGQHGLSQAQISSMVDAGTRHFKQNLINHGNADNADTIYKALREYNSGSVNASNLSIAPNGAGVDSYVSDIANRLLGRTP</sequence>
<evidence type="ECO:0000313" key="1">
    <source>
        <dbReference type="EMBL" id="KAK4224193.1"/>
    </source>
</evidence>
<dbReference type="EMBL" id="MU865400">
    <property type="protein sequence ID" value="KAK4224193.1"/>
    <property type="molecule type" value="Genomic_DNA"/>
</dbReference>
<gene>
    <name evidence="1" type="ORF">QBC38DRAFT_423973</name>
</gene>
<reference evidence="1" key="1">
    <citation type="journal article" date="2023" name="Mol. Phylogenet. Evol.">
        <title>Genome-scale phylogeny and comparative genomics of the fungal order Sordariales.</title>
        <authorList>
            <person name="Hensen N."/>
            <person name="Bonometti L."/>
            <person name="Westerberg I."/>
            <person name="Brannstrom I.O."/>
            <person name="Guillou S."/>
            <person name="Cros-Aarteil S."/>
            <person name="Calhoun S."/>
            <person name="Haridas S."/>
            <person name="Kuo A."/>
            <person name="Mondo S."/>
            <person name="Pangilinan J."/>
            <person name="Riley R."/>
            <person name="LaButti K."/>
            <person name="Andreopoulos B."/>
            <person name="Lipzen A."/>
            <person name="Chen C."/>
            <person name="Yan M."/>
            <person name="Daum C."/>
            <person name="Ng V."/>
            <person name="Clum A."/>
            <person name="Steindorff A."/>
            <person name="Ohm R.A."/>
            <person name="Martin F."/>
            <person name="Silar P."/>
            <person name="Natvig D.O."/>
            <person name="Lalanne C."/>
            <person name="Gautier V."/>
            <person name="Ament-Velasquez S.L."/>
            <person name="Kruys A."/>
            <person name="Hutchinson M.I."/>
            <person name="Powell A.J."/>
            <person name="Barry K."/>
            <person name="Miller A.N."/>
            <person name="Grigoriev I.V."/>
            <person name="Debuchy R."/>
            <person name="Gladieux P."/>
            <person name="Hiltunen Thoren M."/>
            <person name="Johannesson H."/>
        </authorList>
    </citation>
    <scope>NUCLEOTIDE SEQUENCE</scope>
    <source>
        <strain evidence="1">CBS 990.96</strain>
    </source>
</reference>
<organism evidence="1 2">
    <name type="scientific">Podospora fimiseda</name>
    <dbReference type="NCBI Taxonomy" id="252190"/>
    <lineage>
        <taxon>Eukaryota</taxon>
        <taxon>Fungi</taxon>
        <taxon>Dikarya</taxon>
        <taxon>Ascomycota</taxon>
        <taxon>Pezizomycotina</taxon>
        <taxon>Sordariomycetes</taxon>
        <taxon>Sordariomycetidae</taxon>
        <taxon>Sordariales</taxon>
        <taxon>Podosporaceae</taxon>
        <taxon>Podospora</taxon>
    </lineage>
</organism>
<dbReference type="Proteomes" id="UP001301958">
    <property type="component" value="Unassembled WGS sequence"/>
</dbReference>
<dbReference type="Gene3D" id="1.10.530.10">
    <property type="match status" value="1"/>
</dbReference>
<dbReference type="SUPFAM" id="SSF53955">
    <property type="entry name" value="Lysozyme-like"/>
    <property type="match status" value="1"/>
</dbReference>